<dbReference type="PANTHER" id="PTHR31297">
    <property type="entry name" value="GLUCAN ENDO-1,6-BETA-GLUCOSIDASE B"/>
    <property type="match status" value="1"/>
</dbReference>
<gene>
    <name evidence="7" type="ORF">EHS25_000056</name>
</gene>
<dbReference type="Gene3D" id="3.20.20.80">
    <property type="entry name" value="Glycosidases"/>
    <property type="match status" value="2"/>
</dbReference>
<evidence type="ECO:0000256" key="1">
    <source>
        <dbReference type="ARBA" id="ARBA00005641"/>
    </source>
</evidence>
<evidence type="ECO:0000256" key="5">
    <source>
        <dbReference type="SAM" id="MobiDB-lite"/>
    </source>
</evidence>
<dbReference type="OrthoDB" id="1887033at2759"/>
<dbReference type="EMBL" id="RSCD01000001">
    <property type="protein sequence ID" value="RSH94971.1"/>
    <property type="molecule type" value="Genomic_DNA"/>
</dbReference>
<evidence type="ECO:0000256" key="4">
    <source>
        <dbReference type="RuleBase" id="RU361153"/>
    </source>
</evidence>
<feature type="domain" description="Glycoside hydrolase family 5" evidence="6">
    <location>
        <begin position="88"/>
        <end position="183"/>
    </location>
</feature>
<dbReference type="STRING" id="1890683.A0A427YVE0"/>
<dbReference type="InterPro" id="IPR050386">
    <property type="entry name" value="Glycosyl_hydrolase_5"/>
</dbReference>
<evidence type="ECO:0000313" key="7">
    <source>
        <dbReference type="EMBL" id="RSH94971.1"/>
    </source>
</evidence>
<keyword evidence="2 4" id="KW-0378">Hydrolase</keyword>
<dbReference type="InterPro" id="IPR001547">
    <property type="entry name" value="Glyco_hydro_5"/>
</dbReference>
<evidence type="ECO:0000259" key="6">
    <source>
        <dbReference type="Pfam" id="PF00150"/>
    </source>
</evidence>
<dbReference type="SUPFAM" id="SSF51445">
    <property type="entry name" value="(Trans)glycosidases"/>
    <property type="match status" value="1"/>
</dbReference>
<feature type="domain" description="Glycoside hydrolase family 5" evidence="6">
    <location>
        <begin position="231"/>
        <end position="393"/>
    </location>
</feature>
<evidence type="ECO:0000256" key="2">
    <source>
        <dbReference type="ARBA" id="ARBA00022801"/>
    </source>
</evidence>
<protein>
    <recommendedName>
        <fullName evidence="6">Glycoside hydrolase family 5 domain-containing protein</fullName>
    </recommendedName>
</protein>
<proteinExistence type="inferred from homology"/>
<comment type="similarity">
    <text evidence="1 4">Belongs to the glycosyl hydrolase 5 (cellulase A) family.</text>
</comment>
<dbReference type="InterPro" id="IPR017853">
    <property type="entry name" value="GH"/>
</dbReference>
<evidence type="ECO:0000313" key="8">
    <source>
        <dbReference type="Proteomes" id="UP000279259"/>
    </source>
</evidence>
<comment type="caution">
    <text evidence="7">The sequence shown here is derived from an EMBL/GenBank/DDBJ whole genome shotgun (WGS) entry which is preliminary data.</text>
</comment>
<organism evidence="7 8">
    <name type="scientific">Saitozyma podzolica</name>
    <dbReference type="NCBI Taxonomy" id="1890683"/>
    <lineage>
        <taxon>Eukaryota</taxon>
        <taxon>Fungi</taxon>
        <taxon>Dikarya</taxon>
        <taxon>Basidiomycota</taxon>
        <taxon>Agaricomycotina</taxon>
        <taxon>Tremellomycetes</taxon>
        <taxon>Tremellales</taxon>
        <taxon>Trimorphomycetaceae</taxon>
        <taxon>Saitozyma</taxon>
    </lineage>
</organism>
<keyword evidence="3 4" id="KW-0326">Glycosidase</keyword>
<keyword evidence="8" id="KW-1185">Reference proteome</keyword>
<dbReference type="GO" id="GO:0005576">
    <property type="term" value="C:extracellular region"/>
    <property type="evidence" value="ECO:0007669"/>
    <property type="project" value="TreeGrafter"/>
</dbReference>
<dbReference type="Pfam" id="PF00150">
    <property type="entry name" value="Cellulase"/>
    <property type="match status" value="2"/>
</dbReference>
<dbReference type="GO" id="GO:0008422">
    <property type="term" value="F:beta-glucosidase activity"/>
    <property type="evidence" value="ECO:0007669"/>
    <property type="project" value="TreeGrafter"/>
</dbReference>
<feature type="region of interest" description="Disordered" evidence="5">
    <location>
        <begin position="435"/>
        <end position="454"/>
    </location>
</feature>
<dbReference type="AlphaFoldDB" id="A0A427YVE0"/>
<dbReference type="Proteomes" id="UP000279259">
    <property type="component" value="Unassembled WGS sequence"/>
</dbReference>
<dbReference type="GO" id="GO:0009986">
    <property type="term" value="C:cell surface"/>
    <property type="evidence" value="ECO:0007669"/>
    <property type="project" value="TreeGrafter"/>
</dbReference>
<sequence>MTMNRMTTNGADAGDYLVVKGNEITLHGEPILLKGAGLGGWMNMENFITGYPGHEYQVRAALKKTLGEEKYEFFFDKFLEHFFTDPDAAFFASLGLNCIRLPVNYRHFEDDMNPRVFKTEGLKHLDRVIEICARYGIYTVIDLHAAPGGQNMDWHSDAGNHQALFWEHKDFQDRTVLIWEHLARVRRSRDPSLTCPCSPYNSRSTRGLPALDKSSHDRLVVLVATSLTPLQHYKNNTWVAGYNPLNEPTDSEHTRLIAFYQRVEKAIRAIDPHHILFLDGNTFGADFSHFKEPLPNSVYACHDYSSYGFPNAPSAFTGTPDQVAYHERSFERKVEYMKQIKGPIWNGEFGPVYDDATDGPEWEKTNESRYGVLECQLDIYQRSRASWSIWLYKDIGFQGMVYVDPETPYMKLLEPFLKKKKASVSFPSHIPTLLRPPPTTTLRRDTLPRHSNLNFPDTAAGTRRRCLGLQRPPVRDLFAPMTDWLSENVPSVNQRYPPMWRAKKHLSRIVRNILLSEELCHEYASYFDGLSHEQLEALAKSFSYDSCKQRTRLNEILRADSAKTGDVRLAGTKA</sequence>
<reference evidence="7 8" key="1">
    <citation type="submission" date="2018-11" db="EMBL/GenBank/DDBJ databases">
        <title>Genome sequence of Saitozyma podzolica DSM 27192.</title>
        <authorList>
            <person name="Aliyu H."/>
            <person name="Gorte O."/>
            <person name="Ochsenreither K."/>
        </authorList>
    </citation>
    <scope>NUCLEOTIDE SEQUENCE [LARGE SCALE GENOMIC DNA]</scope>
    <source>
        <strain evidence="7 8">DSM 27192</strain>
    </source>
</reference>
<name>A0A427YVE0_9TREE</name>
<dbReference type="PANTHER" id="PTHR31297:SF13">
    <property type="entry name" value="PUTATIVE-RELATED"/>
    <property type="match status" value="1"/>
</dbReference>
<accession>A0A427YVE0</accession>
<dbReference type="GO" id="GO:0009251">
    <property type="term" value="P:glucan catabolic process"/>
    <property type="evidence" value="ECO:0007669"/>
    <property type="project" value="TreeGrafter"/>
</dbReference>
<evidence type="ECO:0000256" key="3">
    <source>
        <dbReference type="ARBA" id="ARBA00023295"/>
    </source>
</evidence>